<keyword evidence="3" id="KW-1185">Reference proteome</keyword>
<evidence type="ECO:0000313" key="2">
    <source>
        <dbReference type="EMBL" id="GGS04025.1"/>
    </source>
</evidence>
<accession>A0ABQ2S7F0</accession>
<dbReference type="Proteomes" id="UP000644548">
    <property type="component" value="Unassembled WGS sequence"/>
</dbReference>
<evidence type="ECO:0000313" key="3">
    <source>
        <dbReference type="Proteomes" id="UP000644548"/>
    </source>
</evidence>
<name>A0ABQ2S7F0_9DEIO</name>
<evidence type="ECO:0000256" key="1">
    <source>
        <dbReference type="SAM" id="MobiDB-lite"/>
    </source>
</evidence>
<proteinExistence type="predicted"/>
<protein>
    <submittedName>
        <fullName evidence="2">Uncharacterized protein</fullName>
    </submittedName>
</protein>
<organism evidence="2 3">
    <name type="scientific">Deinococcus sedimenti</name>
    <dbReference type="NCBI Taxonomy" id="1867090"/>
    <lineage>
        <taxon>Bacteria</taxon>
        <taxon>Thermotogati</taxon>
        <taxon>Deinococcota</taxon>
        <taxon>Deinococci</taxon>
        <taxon>Deinococcales</taxon>
        <taxon>Deinococcaceae</taxon>
        <taxon>Deinococcus</taxon>
    </lineage>
</organism>
<dbReference type="RefSeq" id="WP_189074303.1">
    <property type="nucleotide sequence ID" value="NZ_BMQN01000012.1"/>
</dbReference>
<reference evidence="3" key="1">
    <citation type="journal article" date="2019" name="Int. J. Syst. Evol. Microbiol.">
        <title>The Global Catalogue of Microorganisms (GCM) 10K type strain sequencing project: providing services to taxonomists for standard genome sequencing and annotation.</title>
        <authorList>
            <consortium name="The Broad Institute Genomics Platform"/>
            <consortium name="The Broad Institute Genome Sequencing Center for Infectious Disease"/>
            <person name="Wu L."/>
            <person name="Ma J."/>
        </authorList>
    </citation>
    <scope>NUCLEOTIDE SEQUENCE [LARGE SCALE GENOMIC DNA]</scope>
    <source>
        <strain evidence="3">JCM 31405</strain>
    </source>
</reference>
<feature type="region of interest" description="Disordered" evidence="1">
    <location>
        <begin position="1"/>
        <end position="46"/>
    </location>
</feature>
<gene>
    <name evidence="2" type="ORF">GCM10008960_33340</name>
</gene>
<sequence length="46" mass="5149">MNLEVRDWTDLPLPTQQVRRDQTDASGGDRARPREGWPARGAVEGS</sequence>
<feature type="compositionally biased region" description="Basic and acidic residues" evidence="1">
    <location>
        <begin position="18"/>
        <end position="37"/>
    </location>
</feature>
<comment type="caution">
    <text evidence="2">The sequence shown here is derived from an EMBL/GenBank/DDBJ whole genome shotgun (WGS) entry which is preliminary data.</text>
</comment>
<dbReference type="EMBL" id="BMQN01000012">
    <property type="protein sequence ID" value="GGS04025.1"/>
    <property type="molecule type" value="Genomic_DNA"/>
</dbReference>